<comment type="caution">
    <text evidence="1">The sequence shown here is derived from an EMBL/GenBank/DDBJ whole genome shotgun (WGS) entry which is preliminary data.</text>
</comment>
<keyword evidence="2" id="KW-1185">Reference proteome</keyword>
<name>A0ACC3TY57_9ASCO</name>
<accession>A0ACC3TY57</accession>
<reference evidence="2" key="1">
    <citation type="journal article" date="2024" name="Front. Bioeng. Biotechnol.">
        <title>Genome-scale model development and genomic sequencing of the oleaginous clade Lipomyces.</title>
        <authorList>
            <person name="Czajka J.J."/>
            <person name="Han Y."/>
            <person name="Kim J."/>
            <person name="Mondo S.J."/>
            <person name="Hofstad B.A."/>
            <person name="Robles A."/>
            <person name="Haridas S."/>
            <person name="Riley R."/>
            <person name="LaButti K."/>
            <person name="Pangilinan J."/>
            <person name="Andreopoulos W."/>
            <person name="Lipzen A."/>
            <person name="Yan J."/>
            <person name="Wang M."/>
            <person name="Ng V."/>
            <person name="Grigoriev I.V."/>
            <person name="Spatafora J.W."/>
            <person name="Magnuson J.K."/>
            <person name="Baker S.E."/>
            <person name="Pomraning K.R."/>
        </authorList>
    </citation>
    <scope>NUCLEOTIDE SEQUENCE [LARGE SCALE GENOMIC DNA]</scope>
    <source>
        <strain evidence="2">CBS 10300</strain>
    </source>
</reference>
<evidence type="ECO:0000313" key="2">
    <source>
        <dbReference type="Proteomes" id="UP001489719"/>
    </source>
</evidence>
<evidence type="ECO:0000313" key="1">
    <source>
        <dbReference type="EMBL" id="KAK9325939.1"/>
    </source>
</evidence>
<protein>
    <submittedName>
        <fullName evidence="1">Cystathionine beta-synthase</fullName>
    </submittedName>
</protein>
<organism evidence="1 2">
    <name type="scientific">Lipomyces orientalis</name>
    <dbReference type="NCBI Taxonomy" id="1233043"/>
    <lineage>
        <taxon>Eukaryota</taxon>
        <taxon>Fungi</taxon>
        <taxon>Dikarya</taxon>
        <taxon>Ascomycota</taxon>
        <taxon>Saccharomycotina</taxon>
        <taxon>Lipomycetes</taxon>
        <taxon>Lipomycetales</taxon>
        <taxon>Lipomycetaceae</taxon>
        <taxon>Lipomyces</taxon>
    </lineage>
</organism>
<dbReference type="EMBL" id="MU970037">
    <property type="protein sequence ID" value="KAK9325939.1"/>
    <property type="molecule type" value="Genomic_DNA"/>
</dbReference>
<dbReference type="Proteomes" id="UP001489719">
    <property type="component" value="Unassembled WGS sequence"/>
</dbReference>
<gene>
    <name evidence="1" type="ORF">V1517DRAFT_313069</name>
</gene>
<sequence length="562" mass="60765">MNSADIIGAPGYTYHSTVDPVQYCTGFPTSHDQSTPRSIPPIQPAADESSFLSVKKMTTSRAPPPAGDSILDQIGNTPLVRLNRIPQAHGIKATILAKLEFFNAGGSVKDRIAMRMVEDAEKSGRIKPGYTLIEPTSGNTGIGLALVAAVKGYRTIITMPEKMSQEKVLVLKALGAEIVRTPTEAAWDSPESHIGVAKKLEKEIPNAVILDQYGNINNPLAHEVGTGAEIWEQTGGNITALVAGAGTGGTITGIARALKKRKPDIHVVGVDPVGSILAQPDSLNSKIKSYKVEGIGYDFIPDVLDRSLVDEWIKTDDAEAFHLARKLISEEGILSGGSSGSALAGALQYAKHLSENDVVVVILPDSIRSYLTKFVSDDWMRENGFRRDPTVVDGGKKFRDATIADLNLNPVDTILESETLQKAIEIMKIHGYDQLPVLDHEGLLVGLVTLGNILSRVASKRVKPSSPVKDAMWNFAHLEETSPDGHSHHRVNGHGKGKLVRRRHDHYDVITVDTRLSTLTDFFEFNSSAVVTEAGAGRHAKPIHVVTKVDLLAYLVKSGEDF</sequence>
<proteinExistence type="predicted"/>